<proteinExistence type="predicted"/>
<feature type="chain" id="PRO_5044369962" evidence="2">
    <location>
        <begin position="20"/>
        <end position="343"/>
    </location>
</feature>
<evidence type="ECO:0000313" key="4">
    <source>
        <dbReference type="EMBL" id="MDE4165696.1"/>
    </source>
</evidence>
<dbReference type="Proteomes" id="UP001218364">
    <property type="component" value="Unassembled WGS sequence"/>
</dbReference>
<organism evidence="3 5">
    <name type="scientific">Phaeobacter gallaeciensis</name>
    <dbReference type="NCBI Taxonomy" id="60890"/>
    <lineage>
        <taxon>Bacteria</taxon>
        <taxon>Pseudomonadati</taxon>
        <taxon>Pseudomonadota</taxon>
        <taxon>Alphaproteobacteria</taxon>
        <taxon>Rhodobacterales</taxon>
        <taxon>Roseobacteraceae</taxon>
        <taxon>Phaeobacter</taxon>
    </lineage>
</organism>
<reference evidence="3 5" key="1">
    <citation type="submission" date="2016-04" db="EMBL/GenBank/DDBJ databases">
        <authorList>
            <person name="Evans L.H."/>
            <person name="Alamgir A."/>
            <person name="Owens N."/>
            <person name="Weber N.D."/>
            <person name="Virtaneva K."/>
            <person name="Barbian K."/>
            <person name="Babar A."/>
            <person name="Rosenke K."/>
        </authorList>
    </citation>
    <scope>NUCLEOTIDE SEQUENCE [LARGE SCALE GENOMIC DNA]</scope>
    <source>
        <strain evidence="3 5">JL2886</strain>
    </source>
</reference>
<gene>
    <name evidence="3" type="ORF">JL2886_00754</name>
    <name evidence="4" type="ORF">PXK24_08315</name>
</gene>
<protein>
    <submittedName>
        <fullName evidence="4">DUF1036 domain-containing protein</fullName>
    </submittedName>
</protein>
<dbReference type="AlphaFoldDB" id="A0A1B0ZNF6"/>
<reference evidence="4 6" key="2">
    <citation type="submission" date="2023-02" db="EMBL/GenBank/DDBJ databases">
        <title>Population genomics of bacteria associated with diatom.</title>
        <authorList>
            <person name="Xie J."/>
            <person name="Wang H."/>
        </authorList>
    </citation>
    <scope>NUCLEOTIDE SEQUENCE [LARGE SCALE GENOMIC DNA]</scope>
    <source>
        <strain evidence="4 6">PT47_8</strain>
    </source>
</reference>
<dbReference type="EMBL" id="JARCJK010000003">
    <property type="protein sequence ID" value="MDE4165696.1"/>
    <property type="molecule type" value="Genomic_DNA"/>
</dbReference>
<sequence>MRFVTAGLCLAFSAAPAFAGLEICNDAGRSLSVAIGYADGDTWVSKGWWNIDAGDCKTPLGGDLKNRYYYYRANSSGSAFASGDFTFCTTSQAFTISGDSECAARGYESTGFRKLDTGKTAKQFTLTLVDNSTSKSETTPKPAPPPPAPAPATGPAPAGTYGEPYSNMANLQDCTYEGARTCSFHADGTKFYVSDDGRTPQFVFAIMEKLDPGTPIEVQGDLEAIYDRSADVVLRDITIRPWTNADSILNRMQGSWYSVDDPNSQFNILGSERDNTYDGAITGRDYISVSDWCDSFQGAGPYLYAREEETGESYCYAIDSMSDFEMTLMYLPGGNFLSYRKLD</sequence>
<dbReference type="OrthoDB" id="9806840at2"/>
<evidence type="ECO:0000256" key="1">
    <source>
        <dbReference type="SAM" id="MobiDB-lite"/>
    </source>
</evidence>
<dbReference type="Proteomes" id="UP000092565">
    <property type="component" value="Chromosome"/>
</dbReference>
<evidence type="ECO:0000313" key="3">
    <source>
        <dbReference type="EMBL" id="ANP35680.1"/>
    </source>
</evidence>
<dbReference type="RefSeq" id="WP_065270770.1">
    <property type="nucleotide sequence ID" value="NZ_CP015124.1"/>
</dbReference>
<evidence type="ECO:0000313" key="6">
    <source>
        <dbReference type="Proteomes" id="UP001218364"/>
    </source>
</evidence>
<keyword evidence="5" id="KW-1185">Reference proteome</keyword>
<dbReference type="Pfam" id="PF06282">
    <property type="entry name" value="DUF1036"/>
    <property type="match status" value="1"/>
</dbReference>
<feature type="signal peptide" evidence="2">
    <location>
        <begin position="1"/>
        <end position="19"/>
    </location>
</feature>
<feature type="compositionally biased region" description="Pro residues" evidence="1">
    <location>
        <begin position="141"/>
        <end position="154"/>
    </location>
</feature>
<feature type="region of interest" description="Disordered" evidence="1">
    <location>
        <begin position="129"/>
        <end position="164"/>
    </location>
</feature>
<keyword evidence="2" id="KW-0732">Signal</keyword>
<name>A0A1B0ZNF6_9RHOB</name>
<accession>A0A1B0ZNF6</accession>
<dbReference type="EMBL" id="CP015124">
    <property type="protein sequence ID" value="ANP35680.1"/>
    <property type="molecule type" value="Genomic_DNA"/>
</dbReference>
<evidence type="ECO:0000256" key="2">
    <source>
        <dbReference type="SAM" id="SignalP"/>
    </source>
</evidence>
<evidence type="ECO:0000313" key="5">
    <source>
        <dbReference type="Proteomes" id="UP000092565"/>
    </source>
</evidence>
<dbReference type="InterPro" id="IPR009380">
    <property type="entry name" value="DUF1036"/>
</dbReference>